<dbReference type="AlphaFoldDB" id="A0A6C0TZP2"/>
<dbReference type="Proteomes" id="UP000477680">
    <property type="component" value="Chromosome"/>
</dbReference>
<feature type="coiled-coil region" evidence="2">
    <location>
        <begin position="49"/>
        <end position="76"/>
    </location>
</feature>
<dbReference type="GO" id="GO:0003677">
    <property type="term" value="F:DNA binding"/>
    <property type="evidence" value="ECO:0007669"/>
    <property type="project" value="InterPro"/>
</dbReference>
<dbReference type="RefSeq" id="WP_163494252.1">
    <property type="nucleotide sequence ID" value="NZ_CP048711.1"/>
</dbReference>
<dbReference type="PANTHER" id="PTHR47515">
    <property type="entry name" value="LOW CALCIUM RESPONSE LOCUS PROTEIN T"/>
    <property type="match status" value="1"/>
</dbReference>
<protein>
    <submittedName>
        <fullName evidence="5">IS3 family transposase</fullName>
    </submittedName>
</protein>
<comment type="similarity">
    <text evidence="1">Belongs to the transposase 8 family.</text>
</comment>
<dbReference type="SUPFAM" id="SSF46689">
    <property type="entry name" value="Homeodomain-like"/>
    <property type="match status" value="1"/>
</dbReference>
<dbReference type="GO" id="GO:0015074">
    <property type="term" value="P:DNA integration"/>
    <property type="evidence" value="ECO:0007669"/>
    <property type="project" value="InterPro"/>
</dbReference>
<evidence type="ECO:0000256" key="3">
    <source>
        <dbReference type="SAM" id="MobiDB-lite"/>
    </source>
</evidence>
<evidence type="ECO:0000256" key="2">
    <source>
        <dbReference type="SAM" id="Coils"/>
    </source>
</evidence>
<keyword evidence="2" id="KW-0175">Coiled coil</keyword>
<dbReference type="InterPro" id="IPR036397">
    <property type="entry name" value="RNaseH_sf"/>
</dbReference>
<dbReference type="InterPro" id="IPR001584">
    <property type="entry name" value="Integrase_cat-core"/>
</dbReference>
<dbReference type="Pfam" id="PF01527">
    <property type="entry name" value="HTH_Tnp_1"/>
    <property type="match status" value="1"/>
</dbReference>
<feature type="domain" description="Integrase catalytic" evidence="4">
    <location>
        <begin position="201"/>
        <end position="362"/>
    </location>
</feature>
<feature type="compositionally biased region" description="Polar residues" evidence="3">
    <location>
        <begin position="358"/>
        <end position="371"/>
    </location>
</feature>
<dbReference type="PANTHER" id="PTHR47515:SF2">
    <property type="entry name" value="INTEGRASE CORE DOMAIN PROTEIN"/>
    <property type="match status" value="1"/>
</dbReference>
<accession>A0A6C0TZP2</accession>
<dbReference type="EMBL" id="CP048711">
    <property type="protein sequence ID" value="QIB65003.1"/>
    <property type="molecule type" value="Genomic_DNA"/>
</dbReference>
<dbReference type="NCBIfam" id="NF033516">
    <property type="entry name" value="transpos_IS3"/>
    <property type="match status" value="1"/>
</dbReference>
<dbReference type="KEGG" id="kim:G3T16_05905"/>
<evidence type="ECO:0000259" key="4">
    <source>
        <dbReference type="PROSITE" id="PS50994"/>
    </source>
</evidence>
<keyword evidence="6" id="KW-1185">Reference proteome</keyword>
<evidence type="ECO:0000313" key="6">
    <source>
        <dbReference type="Proteomes" id="UP000477680"/>
    </source>
</evidence>
<dbReference type="InterPro" id="IPR009057">
    <property type="entry name" value="Homeodomain-like_sf"/>
</dbReference>
<dbReference type="Pfam" id="PF13683">
    <property type="entry name" value="rve_3"/>
    <property type="match status" value="1"/>
</dbReference>
<feature type="region of interest" description="Disordered" evidence="3">
    <location>
        <begin position="345"/>
        <end position="371"/>
    </location>
</feature>
<organism evidence="5 6">
    <name type="scientific">Kineobactrum salinum</name>
    <dbReference type="NCBI Taxonomy" id="2708301"/>
    <lineage>
        <taxon>Bacteria</taxon>
        <taxon>Pseudomonadati</taxon>
        <taxon>Pseudomonadota</taxon>
        <taxon>Gammaproteobacteria</taxon>
        <taxon>Cellvibrionales</taxon>
        <taxon>Halieaceae</taxon>
        <taxon>Kineobactrum</taxon>
    </lineage>
</organism>
<reference evidence="5 6" key="1">
    <citation type="submission" date="2020-02" db="EMBL/GenBank/DDBJ databases">
        <title>Genome sequencing for Kineobactrum sp. M2.</title>
        <authorList>
            <person name="Park S.-J."/>
        </authorList>
    </citation>
    <scope>NUCLEOTIDE SEQUENCE [LARGE SCALE GENOMIC DNA]</scope>
    <source>
        <strain evidence="5 6">M2</strain>
    </source>
</reference>
<dbReference type="InterPro" id="IPR012337">
    <property type="entry name" value="RNaseH-like_sf"/>
</dbReference>
<evidence type="ECO:0000313" key="5">
    <source>
        <dbReference type="EMBL" id="QIB65003.1"/>
    </source>
</evidence>
<dbReference type="InterPro" id="IPR002514">
    <property type="entry name" value="Transposase_8"/>
</dbReference>
<dbReference type="GO" id="GO:0006313">
    <property type="term" value="P:DNA transposition"/>
    <property type="evidence" value="ECO:0007669"/>
    <property type="project" value="InterPro"/>
</dbReference>
<dbReference type="SUPFAM" id="SSF53098">
    <property type="entry name" value="Ribonuclease H-like"/>
    <property type="match status" value="1"/>
</dbReference>
<sequence length="371" mass="43702">MRKSRFSETQIVSILKEADSGIPVKDLCRKHGISDATYYKWKSKYGGLEASELKRIKELEQENARLKRMYADLALENTAMKDLINKKALGPARKRDAVRHLTERFDLSVRRACRCVGLSRSAFYREVDDWTVRDADVIAALAELVQDRPSRGIWKCRKILRRQGRTWNHKRIYRVYKRMNLHLRRRAKQRLPKRHRVELYVPQLPDTVWSADFMSDALWNGRRFRTFNVVDDFNREVLHIEIDTSITSERLVRIFQRLQENHGLPQVLRTDNGPEFLGEAFVTWAKAAGMAIQYIQPGKPNQNAYVERFNRTYREDILDQHLFTSLDDVREATFWWMLEYNEERPHDSLGDRTPAEVRQQSAGVSTFKLSS</sequence>
<feature type="compositionally biased region" description="Basic and acidic residues" evidence="3">
    <location>
        <begin position="345"/>
        <end position="355"/>
    </location>
</feature>
<dbReference type="PROSITE" id="PS50994">
    <property type="entry name" value="INTEGRASE"/>
    <property type="match status" value="1"/>
</dbReference>
<dbReference type="GO" id="GO:0004803">
    <property type="term" value="F:transposase activity"/>
    <property type="evidence" value="ECO:0007669"/>
    <property type="project" value="InterPro"/>
</dbReference>
<proteinExistence type="inferred from homology"/>
<gene>
    <name evidence="5" type="ORF">G3T16_05905</name>
</gene>
<evidence type="ECO:0000256" key="1">
    <source>
        <dbReference type="ARBA" id="ARBA00009964"/>
    </source>
</evidence>
<dbReference type="Gene3D" id="3.30.420.10">
    <property type="entry name" value="Ribonuclease H-like superfamily/Ribonuclease H"/>
    <property type="match status" value="1"/>
</dbReference>
<name>A0A6C0TZP2_9GAMM</name>
<dbReference type="InterPro" id="IPR048020">
    <property type="entry name" value="Transpos_IS3"/>
</dbReference>